<dbReference type="NCBIfam" id="TIGR01128">
    <property type="entry name" value="holA"/>
    <property type="match status" value="1"/>
</dbReference>
<dbReference type="GO" id="GO:0003887">
    <property type="term" value="F:DNA-directed DNA polymerase activity"/>
    <property type="evidence" value="ECO:0007669"/>
    <property type="project" value="UniProtKB-UniRule"/>
</dbReference>
<evidence type="ECO:0000259" key="10">
    <source>
        <dbReference type="Pfam" id="PF06144"/>
    </source>
</evidence>
<evidence type="ECO:0000256" key="1">
    <source>
        <dbReference type="ARBA" id="ARBA00012417"/>
    </source>
</evidence>
<dbReference type="GO" id="GO:0006261">
    <property type="term" value="P:DNA-templated DNA replication"/>
    <property type="evidence" value="ECO:0007669"/>
    <property type="project" value="TreeGrafter"/>
</dbReference>
<dbReference type="Pfam" id="PF14840">
    <property type="entry name" value="DNA_pol3_delt_C"/>
    <property type="match status" value="1"/>
</dbReference>
<keyword evidence="4" id="KW-0548">Nucleotidyltransferase</keyword>
<organism evidence="12 13">
    <name type="scientific">Candidatus Contendibacter odensensis</name>
    <dbReference type="NCBI Taxonomy" id="1400860"/>
    <lineage>
        <taxon>Bacteria</taxon>
        <taxon>Pseudomonadati</taxon>
        <taxon>Pseudomonadota</taxon>
        <taxon>Gammaproteobacteria</taxon>
        <taxon>Candidatus Competibacteraceae</taxon>
        <taxon>Candidatus Contendibacter</taxon>
    </lineage>
</organism>
<dbReference type="GO" id="GO:0003677">
    <property type="term" value="F:DNA binding"/>
    <property type="evidence" value="ECO:0007669"/>
    <property type="project" value="InterPro"/>
</dbReference>
<dbReference type="AlphaFoldDB" id="A0A2G6PEL1"/>
<dbReference type="PANTHER" id="PTHR34388:SF1">
    <property type="entry name" value="DNA POLYMERASE III SUBUNIT DELTA"/>
    <property type="match status" value="1"/>
</dbReference>
<proteinExistence type="inferred from homology"/>
<dbReference type="Gene3D" id="1.10.8.60">
    <property type="match status" value="1"/>
</dbReference>
<dbReference type="GO" id="GO:0009360">
    <property type="term" value="C:DNA polymerase III complex"/>
    <property type="evidence" value="ECO:0007669"/>
    <property type="project" value="UniProtKB-UniRule"/>
</dbReference>
<dbReference type="CDD" id="cd18138">
    <property type="entry name" value="HLD_clamp_pol_III_delta"/>
    <property type="match status" value="1"/>
</dbReference>
<evidence type="ECO:0000256" key="6">
    <source>
        <dbReference type="ARBA" id="ARBA00022932"/>
    </source>
</evidence>
<dbReference type="InterPro" id="IPR027417">
    <property type="entry name" value="P-loop_NTPase"/>
</dbReference>
<evidence type="ECO:0000256" key="4">
    <source>
        <dbReference type="ARBA" id="ARBA00022695"/>
    </source>
</evidence>
<dbReference type="EMBL" id="PDTV01000009">
    <property type="protein sequence ID" value="PIE82993.1"/>
    <property type="molecule type" value="Genomic_DNA"/>
</dbReference>
<dbReference type="InterPro" id="IPR008921">
    <property type="entry name" value="DNA_pol3_clamp-load_cplx_C"/>
</dbReference>
<dbReference type="PANTHER" id="PTHR34388">
    <property type="entry name" value="DNA POLYMERASE III SUBUNIT DELTA"/>
    <property type="match status" value="1"/>
</dbReference>
<feature type="domain" description="DNA polymerase III subunit delta C-terminal" evidence="11">
    <location>
        <begin position="237"/>
        <end position="359"/>
    </location>
</feature>
<protein>
    <recommendedName>
        <fullName evidence="2 9">DNA polymerase III subunit delta</fullName>
        <ecNumber evidence="1 9">2.7.7.7</ecNumber>
    </recommendedName>
</protein>
<keyword evidence="6" id="KW-0239">DNA-directed DNA polymerase</keyword>
<reference evidence="12 13" key="1">
    <citation type="submission" date="2017-10" db="EMBL/GenBank/DDBJ databases">
        <title>Novel microbial diversity and functional potential in the marine mammal oral microbiome.</title>
        <authorList>
            <person name="Dudek N.K."/>
            <person name="Sun C.L."/>
            <person name="Burstein D."/>
            <person name="Kantor R.S."/>
            <person name="Aliaga Goltsman D.S."/>
            <person name="Bik E.M."/>
            <person name="Thomas B.C."/>
            <person name="Banfield J.F."/>
            <person name="Relman D.A."/>
        </authorList>
    </citation>
    <scope>NUCLEOTIDE SEQUENCE [LARGE SCALE GENOMIC DNA]</scope>
    <source>
        <strain evidence="12">DOLJORAL78_50_517</strain>
    </source>
</reference>
<dbReference type="Gene3D" id="3.40.50.300">
    <property type="entry name" value="P-loop containing nucleotide triphosphate hydrolases"/>
    <property type="match status" value="1"/>
</dbReference>
<evidence type="ECO:0000259" key="11">
    <source>
        <dbReference type="Pfam" id="PF14840"/>
    </source>
</evidence>
<dbReference type="InterPro" id="IPR005790">
    <property type="entry name" value="DNA_polIII_delta"/>
</dbReference>
<keyword evidence="5" id="KW-0235">DNA replication</keyword>
<comment type="caution">
    <text evidence="12">The sequence shown here is derived from an EMBL/GenBank/DDBJ whole genome shotgun (WGS) entry which is preliminary data.</text>
</comment>
<evidence type="ECO:0000256" key="3">
    <source>
        <dbReference type="ARBA" id="ARBA00022679"/>
    </source>
</evidence>
<dbReference type="SUPFAM" id="SSF48019">
    <property type="entry name" value="post-AAA+ oligomerization domain-like"/>
    <property type="match status" value="1"/>
</dbReference>
<evidence type="ECO:0000256" key="5">
    <source>
        <dbReference type="ARBA" id="ARBA00022705"/>
    </source>
</evidence>
<evidence type="ECO:0000313" key="12">
    <source>
        <dbReference type="EMBL" id="PIE82993.1"/>
    </source>
</evidence>
<evidence type="ECO:0000256" key="7">
    <source>
        <dbReference type="ARBA" id="ARBA00034754"/>
    </source>
</evidence>
<keyword evidence="3" id="KW-0808">Transferase</keyword>
<dbReference type="InterPro" id="IPR010372">
    <property type="entry name" value="DNA_pol3_delta_N"/>
</dbReference>
<gene>
    <name evidence="12" type="ORF">CSA09_04185</name>
</gene>
<sequence length="364" mass="40330">MTGREHGGRACLANHSPLTGIPVLRCFPDKLAAHLQKTLASLYLVFGEEILLVQEAADAIRVTARQHGYTERECLTVATDFDWQTLQQQAMSPSLFASRRLLELRLGNIKPGDAGSKALINYAKHPAEDVIVLITAGKLDWNIQKSRWFTALDQAGITVPALPVAPRQLPGWIGRRLQQHGFHATPDAITLLSERVEGNLLAAAQEIEKLVLLNDKNHLSADDVLAAVTHSSRYSIYDWIDAALLAQPQRVIQILDNLRAEGVEPVLINWALHREVRLLMALASACDRGQTLDVALNAQKVWDRRKPLLRQALQRLTLKECQQLLSECARIDRSIKGVETASPWALFLTTGLQLAGKILFPGTI</sequence>
<evidence type="ECO:0000313" key="13">
    <source>
        <dbReference type="Proteomes" id="UP000229278"/>
    </source>
</evidence>
<dbReference type="Proteomes" id="UP000229278">
    <property type="component" value="Unassembled WGS sequence"/>
</dbReference>
<evidence type="ECO:0000256" key="2">
    <source>
        <dbReference type="ARBA" id="ARBA00017703"/>
    </source>
</evidence>
<comment type="similarity">
    <text evidence="7">Belongs to the DNA polymerase HolA subunit family.</text>
</comment>
<evidence type="ECO:0000256" key="9">
    <source>
        <dbReference type="NCBIfam" id="TIGR01128"/>
    </source>
</evidence>
<evidence type="ECO:0000256" key="8">
    <source>
        <dbReference type="ARBA" id="ARBA00049244"/>
    </source>
</evidence>
<accession>A0A2G6PEL1</accession>
<dbReference type="InterPro" id="IPR032780">
    <property type="entry name" value="DNA_pol3_delt_C"/>
</dbReference>
<feature type="domain" description="DNA polymerase III delta N-terminal" evidence="10">
    <location>
        <begin position="43"/>
        <end position="159"/>
    </location>
</feature>
<dbReference type="SUPFAM" id="SSF52540">
    <property type="entry name" value="P-loop containing nucleoside triphosphate hydrolases"/>
    <property type="match status" value="1"/>
</dbReference>
<dbReference type="EC" id="2.7.7.7" evidence="1 9"/>
<dbReference type="Pfam" id="PF06144">
    <property type="entry name" value="DNA_pol3_delta"/>
    <property type="match status" value="1"/>
</dbReference>
<dbReference type="Gene3D" id="1.20.272.10">
    <property type="match status" value="1"/>
</dbReference>
<comment type="catalytic activity">
    <reaction evidence="8">
        <text>DNA(n) + a 2'-deoxyribonucleoside 5'-triphosphate = DNA(n+1) + diphosphate</text>
        <dbReference type="Rhea" id="RHEA:22508"/>
        <dbReference type="Rhea" id="RHEA-COMP:17339"/>
        <dbReference type="Rhea" id="RHEA-COMP:17340"/>
        <dbReference type="ChEBI" id="CHEBI:33019"/>
        <dbReference type="ChEBI" id="CHEBI:61560"/>
        <dbReference type="ChEBI" id="CHEBI:173112"/>
        <dbReference type="EC" id="2.7.7.7"/>
    </reaction>
</comment>
<name>A0A2G6PEL1_9GAMM</name>